<evidence type="ECO:0008006" key="2">
    <source>
        <dbReference type="Google" id="ProtNLM"/>
    </source>
</evidence>
<dbReference type="EMBL" id="CP016809">
    <property type="protein sequence ID" value="ANY71659.1"/>
    <property type="molecule type" value="Genomic_DNA"/>
</dbReference>
<proteinExistence type="predicted"/>
<organism evidence="1">
    <name type="scientific">Paenibacillus ihbetae</name>
    <dbReference type="NCBI Taxonomy" id="1870820"/>
    <lineage>
        <taxon>Bacteria</taxon>
        <taxon>Bacillati</taxon>
        <taxon>Bacillota</taxon>
        <taxon>Bacilli</taxon>
        <taxon>Bacillales</taxon>
        <taxon>Paenibacillaceae</taxon>
        <taxon>Paenibacillus</taxon>
    </lineage>
</organism>
<dbReference type="NCBIfam" id="TIGR01563">
    <property type="entry name" value="gp16_SPP1"/>
    <property type="match status" value="1"/>
</dbReference>
<protein>
    <recommendedName>
        <fullName evidence="2">Head-tail adaptor protein</fullName>
    </recommendedName>
</protein>
<sequence>MKPFVNDLNRRITIQHYTTVEVDDEGIARKDWVPLATVWAAKSYAATGAREYFQAAAINAEKRIQYRIRYRKDILPKMRVVDDGKTLEIITVMEDINSDRTVTQIIAEMLEDG</sequence>
<evidence type="ECO:0000313" key="1">
    <source>
        <dbReference type="EMBL" id="ANY71659.1"/>
    </source>
</evidence>
<dbReference type="KEGG" id="pib:BBD41_03160"/>
<reference evidence="1" key="1">
    <citation type="submission" date="2016-08" db="EMBL/GenBank/DDBJ databases">
        <title>Complete Genome Seqeunce of Paenibacillus sp. nov. IHBB 9852 from high altitute lake of Indian trans-Himalayas.</title>
        <authorList>
            <person name="Kiran S."/>
            <person name="Swarnkar M.K."/>
            <person name="Rana A."/>
            <person name="Tewari R."/>
            <person name="Gulati A."/>
        </authorList>
    </citation>
    <scope>NUCLEOTIDE SEQUENCE [LARGE SCALE GENOMIC DNA]</scope>
    <source>
        <strain evidence="1">IHBB 9852</strain>
    </source>
</reference>
<accession>A0A1B2DVB1</accession>
<dbReference type="Gene3D" id="2.40.10.270">
    <property type="entry name" value="Bacteriophage SPP1 head-tail adaptor protein"/>
    <property type="match status" value="1"/>
</dbReference>
<name>A0A1B2DVB1_9BACL</name>
<gene>
    <name evidence="1" type="ORF">BBD41_03160</name>
</gene>
<dbReference type="AlphaFoldDB" id="A0A1B2DVB1"/>
<dbReference type="Pfam" id="PF05521">
    <property type="entry name" value="Phage_HCP"/>
    <property type="match status" value="1"/>
</dbReference>
<dbReference type="RefSeq" id="WP_099476690.1">
    <property type="nucleotide sequence ID" value="NZ_CP016809.1"/>
</dbReference>
<dbReference type="InterPro" id="IPR008767">
    <property type="entry name" value="Phage_SPP1_head-tail_adaptor"/>
</dbReference>
<dbReference type="InterPro" id="IPR038666">
    <property type="entry name" value="SSP1_head-tail_sf"/>
</dbReference>